<sequence>MITMNGMLAQAYNIYLAAIILHVVAVIFSFILCRVRNEKFDFKQKPMWIYLGGIVGVFITMANNLSFGKISMTSIIALGLFGQILFSIFIDIFGLFKMPKRKIHKSMVITFLFALLGILLMLDNTVLNARLAILYSFGAGILVVLNRTINARLAEKIGALPSSFVNHLVGLPITIIIAFFVFYNTPSLMSVQLSLEPFIYLGGIFGVTVVYLSNITVYKLSAFKLTIFTFVAQLFTGIALDMLMGLNISDASFNGGILISLGVLINIILEKRANDKTAKQIEIRKQVLKMEEEHFNRINARYFQKENEQ</sequence>
<proteinExistence type="predicted"/>
<feature type="transmembrane region" description="Helical" evidence="1">
    <location>
        <begin position="73"/>
        <end position="96"/>
    </location>
</feature>
<dbReference type="EMBL" id="VSSQ01021122">
    <property type="protein sequence ID" value="MPM66495.1"/>
    <property type="molecule type" value="Genomic_DNA"/>
</dbReference>
<evidence type="ECO:0000313" key="2">
    <source>
        <dbReference type="EMBL" id="MPM66495.1"/>
    </source>
</evidence>
<accession>A0A645BML6</accession>
<feature type="transmembrane region" description="Helical" evidence="1">
    <location>
        <begin position="103"/>
        <end position="121"/>
    </location>
</feature>
<name>A0A645BML6_9ZZZZ</name>
<dbReference type="AlphaFoldDB" id="A0A645BML6"/>
<feature type="transmembrane region" description="Helical" evidence="1">
    <location>
        <begin position="157"/>
        <end position="183"/>
    </location>
</feature>
<reference evidence="2" key="1">
    <citation type="submission" date="2019-08" db="EMBL/GenBank/DDBJ databases">
        <authorList>
            <person name="Kucharzyk K."/>
            <person name="Murdoch R.W."/>
            <person name="Higgins S."/>
            <person name="Loffler F."/>
        </authorList>
    </citation>
    <scope>NUCLEOTIDE SEQUENCE</scope>
</reference>
<evidence type="ECO:0008006" key="3">
    <source>
        <dbReference type="Google" id="ProtNLM"/>
    </source>
</evidence>
<feature type="transmembrane region" description="Helical" evidence="1">
    <location>
        <begin position="47"/>
        <end position="67"/>
    </location>
</feature>
<dbReference type="GO" id="GO:0005886">
    <property type="term" value="C:plasma membrane"/>
    <property type="evidence" value="ECO:0007669"/>
    <property type="project" value="TreeGrafter"/>
</dbReference>
<dbReference type="InterPro" id="IPR006750">
    <property type="entry name" value="YdcZ"/>
</dbReference>
<evidence type="ECO:0000256" key="1">
    <source>
        <dbReference type="SAM" id="Phobius"/>
    </source>
</evidence>
<protein>
    <recommendedName>
        <fullName evidence="3">EamA domain-containing protein</fullName>
    </recommendedName>
</protein>
<keyword evidence="1" id="KW-0472">Membrane</keyword>
<gene>
    <name evidence="2" type="ORF">SDC9_113402</name>
</gene>
<dbReference type="Pfam" id="PF04657">
    <property type="entry name" value="DMT_YdcZ"/>
    <property type="match status" value="2"/>
</dbReference>
<feature type="transmembrane region" description="Helical" evidence="1">
    <location>
        <begin position="127"/>
        <end position="145"/>
    </location>
</feature>
<feature type="transmembrane region" description="Helical" evidence="1">
    <location>
        <begin position="225"/>
        <end position="245"/>
    </location>
</feature>
<feature type="transmembrane region" description="Helical" evidence="1">
    <location>
        <begin position="12"/>
        <end position="35"/>
    </location>
</feature>
<dbReference type="PANTHER" id="PTHR34821:SF2">
    <property type="entry name" value="INNER MEMBRANE PROTEIN YDCZ"/>
    <property type="match status" value="1"/>
</dbReference>
<feature type="transmembrane region" description="Helical" evidence="1">
    <location>
        <begin position="251"/>
        <end position="269"/>
    </location>
</feature>
<dbReference type="PANTHER" id="PTHR34821">
    <property type="entry name" value="INNER MEMBRANE PROTEIN YDCZ"/>
    <property type="match status" value="1"/>
</dbReference>
<comment type="caution">
    <text evidence="2">The sequence shown here is derived from an EMBL/GenBank/DDBJ whole genome shotgun (WGS) entry which is preliminary data.</text>
</comment>
<feature type="transmembrane region" description="Helical" evidence="1">
    <location>
        <begin position="198"/>
        <end position="218"/>
    </location>
</feature>
<keyword evidence="1" id="KW-0812">Transmembrane</keyword>
<keyword evidence="1" id="KW-1133">Transmembrane helix</keyword>
<organism evidence="2">
    <name type="scientific">bioreactor metagenome</name>
    <dbReference type="NCBI Taxonomy" id="1076179"/>
    <lineage>
        <taxon>unclassified sequences</taxon>
        <taxon>metagenomes</taxon>
        <taxon>ecological metagenomes</taxon>
    </lineage>
</organism>